<protein>
    <submittedName>
        <fullName evidence="1">Uncharacterized protein</fullName>
    </submittedName>
</protein>
<accession>A0ABW2WKD5</accession>
<evidence type="ECO:0000313" key="1">
    <source>
        <dbReference type="EMBL" id="MFD0319294.1"/>
    </source>
</evidence>
<dbReference type="RefSeq" id="WP_381617684.1">
    <property type="nucleotide sequence ID" value="NZ_JBHTEB010000001.1"/>
</dbReference>
<evidence type="ECO:0000313" key="2">
    <source>
        <dbReference type="Proteomes" id="UP001597023"/>
    </source>
</evidence>
<comment type="caution">
    <text evidence="1">The sequence shown here is derived from an EMBL/GenBank/DDBJ whole genome shotgun (WGS) entry which is preliminary data.</text>
</comment>
<dbReference type="EMBL" id="JBHTEB010000001">
    <property type="protein sequence ID" value="MFD0319294.1"/>
    <property type="molecule type" value="Genomic_DNA"/>
</dbReference>
<reference evidence="2" key="1">
    <citation type="journal article" date="2019" name="Int. J. Syst. Evol. Microbiol.">
        <title>The Global Catalogue of Microorganisms (GCM) 10K type strain sequencing project: providing services to taxonomists for standard genome sequencing and annotation.</title>
        <authorList>
            <consortium name="The Broad Institute Genomics Platform"/>
            <consortium name="The Broad Institute Genome Sequencing Center for Infectious Disease"/>
            <person name="Wu L."/>
            <person name="Ma J."/>
        </authorList>
    </citation>
    <scope>NUCLEOTIDE SEQUENCE [LARGE SCALE GENOMIC DNA]</scope>
    <source>
        <strain evidence="2">CGMCC 4.7400</strain>
    </source>
</reference>
<name>A0ABW2WKD5_9ACTN</name>
<dbReference type="Proteomes" id="UP001597023">
    <property type="component" value="Unassembled WGS sequence"/>
</dbReference>
<keyword evidence="2" id="KW-1185">Reference proteome</keyword>
<sequence length="42" mass="5000">MRSRFRFVDDHRDAFEVKRTLPAAPASGPVRLRMRLGSWWRA</sequence>
<gene>
    <name evidence="1" type="ORF">ACFQZ6_34785</name>
</gene>
<organism evidence="1 2">
    <name type="scientific">Streptomyces flavalbus</name>
    <dbReference type="NCBI Taxonomy" id="2665155"/>
    <lineage>
        <taxon>Bacteria</taxon>
        <taxon>Bacillati</taxon>
        <taxon>Actinomycetota</taxon>
        <taxon>Actinomycetes</taxon>
        <taxon>Kitasatosporales</taxon>
        <taxon>Streptomycetaceae</taxon>
        <taxon>Streptomyces</taxon>
    </lineage>
</organism>
<proteinExistence type="predicted"/>